<keyword evidence="1" id="KW-0472">Membrane</keyword>
<name>A0A090G8D3_MESPL</name>
<evidence type="ECO:0000313" key="3">
    <source>
        <dbReference type="Proteomes" id="UP000046122"/>
    </source>
</evidence>
<dbReference type="Proteomes" id="UP000046122">
    <property type="component" value="Unassembled WGS sequence"/>
</dbReference>
<evidence type="ECO:0000256" key="1">
    <source>
        <dbReference type="SAM" id="Phobius"/>
    </source>
</evidence>
<dbReference type="EMBL" id="CCNE01000023">
    <property type="protein sequence ID" value="CDX59094.1"/>
    <property type="molecule type" value="Genomic_DNA"/>
</dbReference>
<feature type="transmembrane region" description="Helical" evidence="1">
    <location>
        <begin position="28"/>
        <end position="47"/>
    </location>
</feature>
<keyword evidence="1" id="KW-1133">Transmembrane helix</keyword>
<gene>
    <name evidence="2" type="ORF">MPL3365_30460</name>
</gene>
<feature type="transmembrane region" description="Helical" evidence="1">
    <location>
        <begin position="54"/>
        <end position="76"/>
    </location>
</feature>
<evidence type="ECO:0000313" key="2">
    <source>
        <dbReference type="EMBL" id="CDX59094.1"/>
    </source>
</evidence>
<organism evidence="2 3">
    <name type="scientific">Mesorhizobium plurifarium</name>
    <dbReference type="NCBI Taxonomy" id="69974"/>
    <lineage>
        <taxon>Bacteria</taxon>
        <taxon>Pseudomonadati</taxon>
        <taxon>Pseudomonadota</taxon>
        <taxon>Alphaproteobacteria</taxon>
        <taxon>Hyphomicrobiales</taxon>
        <taxon>Phyllobacteriaceae</taxon>
        <taxon>Mesorhizobium</taxon>
    </lineage>
</organism>
<keyword evidence="1" id="KW-0812">Transmembrane</keyword>
<protein>
    <submittedName>
        <fullName evidence="2">Uncharacterized protein</fullName>
    </submittedName>
</protein>
<proteinExistence type="predicted"/>
<sequence length="79" mass="8338">MPFNGSFYYWAESPLVQGPTQGLRNPQYLAAGILGAIVGTLVLHACWPAYDDDFIVGGVTGIFGSWAGMALFDAILGVA</sequence>
<accession>A0A090G8D3</accession>
<dbReference type="AlphaFoldDB" id="A0A090G8D3"/>
<reference evidence="2 3" key="1">
    <citation type="submission" date="2014-08" db="EMBL/GenBank/DDBJ databases">
        <authorList>
            <person name="Moulin Lionel"/>
        </authorList>
    </citation>
    <scope>NUCLEOTIDE SEQUENCE [LARGE SCALE GENOMIC DNA]</scope>
</reference>